<evidence type="ECO:0008006" key="3">
    <source>
        <dbReference type="Google" id="ProtNLM"/>
    </source>
</evidence>
<dbReference type="Proteomes" id="UP000288758">
    <property type="component" value="Chromosome"/>
</dbReference>
<organism evidence="1 2">
    <name type="scientific">Corallococcus coralloides</name>
    <name type="common">Myxococcus coralloides</name>
    <dbReference type="NCBI Taxonomy" id="184914"/>
    <lineage>
        <taxon>Bacteria</taxon>
        <taxon>Pseudomonadati</taxon>
        <taxon>Myxococcota</taxon>
        <taxon>Myxococcia</taxon>
        <taxon>Myxococcales</taxon>
        <taxon>Cystobacterineae</taxon>
        <taxon>Myxococcaceae</taxon>
        <taxon>Corallococcus</taxon>
    </lineage>
</organism>
<name>A0A410S1T4_CORCK</name>
<evidence type="ECO:0000313" key="2">
    <source>
        <dbReference type="Proteomes" id="UP000288758"/>
    </source>
</evidence>
<gene>
    <name evidence="1" type="ORF">EJ065_6555</name>
</gene>
<dbReference type="RefSeq" id="WP_128799321.1">
    <property type="nucleotide sequence ID" value="NZ_CP034669.1"/>
</dbReference>
<sequence length="1291" mass="145515">MPATRHPKPPVLTRPELLPLKDLDWGDFEAFCCDLLNLSQFGRTFVNFGKRGDAQQGIDLLGEDEDGTCWVAQCKQVNEFTANHAKEAVKATVFTANRYLLLISDEARVNVRKVIRAEPDWDLWDVRDISRHVRELPLYKSKRLVEQYFGPHWCEGFLGSPGPSALFSPRDYFARQLDSTRLFHHAWDCVGRDDLLDRLDSLLGQSHDAGVIWGRGGIGKTKLLYEWSRRVAELDASVPLFFIDPQRPLKEEAFHELPPGPCVLVLDDAHLGGPVDSLLSMIRKHPGVRVLLSCRPESHLALRSCLSRANFDVWKTLDLEVPPLSRTDSFSLAQQGLGEQWRHLAEKLTSISADSPLTMVLGARLVSKHGADPRLLSNHEEFKNQLIERFKEILHGTVSPGIDPSLCSRLVQMLSAFAPFNIEDEFARVKACDFLGTDDASLLQSLTALTAVGALHRTGTYLRIVPDLLAEHILEQACVKDGTSTGYAEEAFNRFQGVGVGPLVRNLSALGWRLRQAKKEPPGFLDGIWGQLRTCLRAGTRADQLFALRIVGSVADLDPERALDCAERVLQRLHSEGIDHSQESVSAVLRLAFSTLWAIQESYEPLARHCLDRLWEAGRDDQRPLNGAAQLDHGIGMLCWIARCWPETSVDRYRRILDAINDWLGALDALDHVHSPLPILGALLGKSANIYREGEEGVEFSAFIVDAEQMHPIRKHALDLIQRCARSGRPKVVHDASFYLRKALRNPKPFVEVAPTSLHPWVPEQLEIIERLESLTAELEEPFYRYLFIQTLYPAAHEQMDSRVLERAIVFVSSVPVDFEFRLVHALCSDLLGEPFSMTRCPEGLSACWPAKGDILPVVARELRDRFPVSSTGARFLHERSELLNQLREHSCDAGPLLKEITKQSSFYAQRFCESAIEIQSPHLSRVLPAALSALWNREHTWFHAFARQLMVSGQQGQRNLVAQTYARVGMAYQHRTGDVLRLDDEDLCLLAQLLEDEDPEARNISVFWLEVLDPSHDAWLYAILARFDIHGTPLLPGNWCTALKALHARGELSGERLTPFLRKLLPLQRCSEFAVRKFLVTAAQHDPQQVLEFILMRIEQVGPNVQEGFEPFFADCELGLLSLLGNSPHGASILGDVLTRISRAPDDQRRWLAMLFNALSSDCTSSLGLAQLDKQSRTNDKAAFEAIGWVLSHASVDWVLERQDLTRRILERAHALGTDCQQYMAQRLLERAVNGTKAGEWRSTAHCDEKRLQRALECKRRVLLSSPAHPFYVQLVDQLETVRASFVRKT</sequence>
<dbReference type="EMBL" id="CP034669">
    <property type="protein sequence ID" value="QAT88083.1"/>
    <property type="molecule type" value="Genomic_DNA"/>
</dbReference>
<dbReference type="InterPro" id="IPR016024">
    <property type="entry name" value="ARM-type_fold"/>
</dbReference>
<evidence type="ECO:0000313" key="1">
    <source>
        <dbReference type="EMBL" id="QAT88083.1"/>
    </source>
</evidence>
<dbReference type="SUPFAM" id="SSF52540">
    <property type="entry name" value="P-loop containing nucleoside triphosphate hydrolases"/>
    <property type="match status" value="1"/>
</dbReference>
<dbReference type="InterPro" id="IPR027417">
    <property type="entry name" value="P-loop_NTPase"/>
</dbReference>
<dbReference type="Gene3D" id="3.40.50.300">
    <property type="entry name" value="P-loop containing nucleotide triphosphate hydrolases"/>
    <property type="match status" value="1"/>
</dbReference>
<accession>A0A410S1T4</accession>
<proteinExistence type="predicted"/>
<protein>
    <recommendedName>
        <fullName evidence="3">Restriction endonuclease type IV Mrr domain-containing protein</fullName>
    </recommendedName>
</protein>
<dbReference type="SUPFAM" id="SSF48371">
    <property type="entry name" value="ARM repeat"/>
    <property type="match status" value="1"/>
</dbReference>
<reference evidence="1 2" key="1">
    <citation type="submission" date="2018-12" db="EMBL/GenBank/DDBJ databases">
        <title>Complete Genome Sequence of the Corallopyronin A producing Myxobacterium Corallococcus coralloides B035.</title>
        <authorList>
            <person name="Bouhired S.M."/>
            <person name="Rupp O."/>
            <person name="Blom J."/>
            <person name="Schaeberle T.F."/>
            <person name="Kehraus S."/>
            <person name="Schiefer A."/>
            <person name="Pfarr K."/>
            <person name="Goesmann A."/>
            <person name="Hoerauf A."/>
            <person name="Koenig G.M."/>
        </authorList>
    </citation>
    <scope>NUCLEOTIDE SEQUENCE [LARGE SCALE GENOMIC DNA]</scope>
    <source>
        <strain evidence="1 2">B035</strain>
    </source>
</reference>